<dbReference type="GO" id="GO:0009813">
    <property type="term" value="P:flavonoid biosynthetic process"/>
    <property type="evidence" value="ECO:0007669"/>
    <property type="project" value="UniProtKB-KW"/>
</dbReference>
<dbReference type="GO" id="GO:0046148">
    <property type="term" value="P:pigment biosynthetic process"/>
    <property type="evidence" value="ECO:0007669"/>
    <property type="project" value="UniProtKB-ARBA"/>
</dbReference>
<evidence type="ECO:0000256" key="5">
    <source>
        <dbReference type="ARBA" id="ARBA00022964"/>
    </source>
</evidence>
<keyword evidence="7 9" id="KW-0408">Iron</keyword>
<dbReference type="GO" id="GO:0051213">
    <property type="term" value="F:dioxygenase activity"/>
    <property type="evidence" value="ECO:0007669"/>
    <property type="project" value="UniProtKB-KW"/>
</dbReference>
<dbReference type="GO" id="GO:0046872">
    <property type="term" value="F:metal ion binding"/>
    <property type="evidence" value="ECO:0007669"/>
    <property type="project" value="UniProtKB-KW"/>
</dbReference>
<evidence type="ECO:0000256" key="8">
    <source>
        <dbReference type="ARBA" id="ARBA00023241"/>
    </source>
</evidence>
<proteinExistence type="inferred from homology"/>
<dbReference type="EMBL" id="GBYE01081047">
    <property type="protein sequence ID" value="JAI52337.1"/>
    <property type="molecule type" value="Transcribed_RNA"/>
</dbReference>
<keyword evidence="5" id="KW-0223">Dioxygenase</keyword>
<dbReference type="InterPro" id="IPR026992">
    <property type="entry name" value="DIOX_N"/>
</dbReference>
<name>A0A0K8WML0_ACAKO</name>
<dbReference type="Pfam" id="PF03171">
    <property type="entry name" value="2OG-FeII_Oxy"/>
    <property type="match status" value="1"/>
</dbReference>
<accession>A0A0K8WML0</accession>
<protein>
    <submittedName>
        <fullName evidence="11">Flavonol synthase 1</fullName>
    </submittedName>
</protein>
<dbReference type="Pfam" id="PF14226">
    <property type="entry name" value="DIOX_N"/>
    <property type="match status" value="1"/>
</dbReference>
<evidence type="ECO:0000259" key="10">
    <source>
        <dbReference type="PROSITE" id="PS51471"/>
    </source>
</evidence>
<dbReference type="GO" id="GO:0031418">
    <property type="term" value="F:L-ascorbic acid binding"/>
    <property type="evidence" value="ECO:0007669"/>
    <property type="project" value="UniProtKB-KW"/>
</dbReference>
<evidence type="ECO:0000256" key="6">
    <source>
        <dbReference type="ARBA" id="ARBA00023002"/>
    </source>
</evidence>
<keyword evidence="8" id="KW-0284">Flavonoid biosynthesis</keyword>
<feature type="domain" description="Fe2OG dioxygenase" evidence="10">
    <location>
        <begin position="192"/>
        <end position="292"/>
    </location>
</feature>
<dbReference type="Gene3D" id="2.60.120.330">
    <property type="entry name" value="B-lactam Antibiotic, Isopenicillin N Synthase, Chain"/>
    <property type="match status" value="1"/>
</dbReference>
<sequence>MEVERVQCLASGLLKELPAQFIRPAHERPENTKAVEGETVPVISLSLPHDLLVKQIAEAASEWGILLITDHGISPTLIARLQEVGLQFFTLPQKEKEAYANDPSTGSFEGYGTRMAKNLDEKVEWIDYYFHMMSPFSKVNYDMWPKDPPSYREVTEEYNKEVLKLTDKLLGLLSEGLGLERKVLKSSLGDEKIEMEMKINMYPPCPQPELALGVEPHTDMSAITLLVPNDVPGLQLWRHDHWVAVDIPQNTLLVHVGDQLEVLSNGKYKSVLHRSLVNKERTRMSWAVFVAPPHEAVIGPLPVLVINQENPPKFSTKTFAEFRHRKFNKLPQ</sequence>
<evidence type="ECO:0000256" key="2">
    <source>
        <dbReference type="ARBA" id="ARBA00008056"/>
    </source>
</evidence>
<evidence type="ECO:0000256" key="3">
    <source>
        <dbReference type="ARBA" id="ARBA00022723"/>
    </source>
</evidence>
<dbReference type="PANTHER" id="PTHR47991">
    <property type="entry name" value="OXOGLUTARATE/IRON-DEPENDENT DIOXYGENASE"/>
    <property type="match status" value="1"/>
</dbReference>
<evidence type="ECO:0000256" key="1">
    <source>
        <dbReference type="ARBA" id="ARBA00001961"/>
    </source>
</evidence>
<dbReference type="AlphaFoldDB" id="A0A0K8WML0"/>
<keyword evidence="6 9" id="KW-0560">Oxidoreductase</keyword>
<evidence type="ECO:0000256" key="9">
    <source>
        <dbReference type="RuleBase" id="RU003682"/>
    </source>
</evidence>
<evidence type="ECO:0000313" key="11">
    <source>
        <dbReference type="EMBL" id="JAI52337.1"/>
    </source>
</evidence>
<dbReference type="SUPFAM" id="SSF51197">
    <property type="entry name" value="Clavaminate synthase-like"/>
    <property type="match status" value="1"/>
</dbReference>
<reference evidence="11" key="1">
    <citation type="submission" date="2015-07" db="EMBL/GenBank/DDBJ databases">
        <title>MeaNS - Measles Nucleotide Surveillance Program.</title>
        <authorList>
            <person name="Tran T."/>
            <person name="Druce J."/>
        </authorList>
    </citation>
    <scope>NUCLEOTIDE SEQUENCE</scope>
</reference>
<gene>
    <name evidence="11" type="primary">fls1</name>
</gene>
<comment type="similarity">
    <text evidence="2 9">Belongs to the iron/ascorbate-dependent oxidoreductase family.</text>
</comment>
<keyword evidence="3 9" id="KW-0479">Metal-binding</keyword>
<dbReference type="InterPro" id="IPR050295">
    <property type="entry name" value="Plant_2OG-oxidoreductases"/>
</dbReference>
<evidence type="ECO:0000256" key="4">
    <source>
        <dbReference type="ARBA" id="ARBA00022896"/>
    </source>
</evidence>
<dbReference type="InterPro" id="IPR027443">
    <property type="entry name" value="IPNS-like_sf"/>
</dbReference>
<dbReference type="PROSITE" id="PS51471">
    <property type="entry name" value="FE2OG_OXY"/>
    <property type="match status" value="1"/>
</dbReference>
<keyword evidence="4" id="KW-0847">Vitamin C</keyword>
<dbReference type="InterPro" id="IPR005123">
    <property type="entry name" value="Oxoglu/Fe-dep_dioxygenase_dom"/>
</dbReference>
<dbReference type="InterPro" id="IPR044861">
    <property type="entry name" value="IPNS-like_FE2OG_OXY"/>
</dbReference>
<dbReference type="FunFam" id="2.60.120.330:FF:000009">
    <property type="entry name" value="Flavonol synthase"/>
    <property type="match status" value="1"/>
</dbReference>
<comment type="cofactor">
    <cofactor evidence="1">
        <name>L-ascorbate</name>
        <dbReference type="ChEBI" id="CHEBI:38290"/>
    </cofactor>
</comment>
<evidence type="ECO:0000256" key="7">
    <source>
        <dbReference type="ARBA" id="ARBA00023004"/>
    </source>
</evidence>
<organism evidence="11">
    <name type="scientific">Acacia koa</name>
    <name type="common">Koa tree</name>
    <dbReference type="NCBI Taxonomy" id="468172"/>
    <lineage>
        <taxon>Eukaryota</taxon>
        <taxon>Viridiplantae</taxon>
        <taxon>Streptophyta</taxon>
        <taxon>Embryophyta</taxon>
        <taxon>Tracheophyta</taxon>
        <taxon>Spermatophyta</taxon>
        <taxon>Magnoliopsida</taxon>
        <taxon>eudicotyledons</taxon>
        <taxon>Gunneridae</taxon>
        <taxon>Pentapetalae</taxon>
        <taxon>rosids</taxon>
        <taxon>fabids</taxon>
        <taxon>Fabales</taxon>
        <taxon>Fabaceae</taxon>
        <taxon>Caesalpinioideae</taxon>
        <taxon>mimosoid clade</taxon>
        <taxon>Acacieae</taxon>
        <taxon>Acacia</taxon>
    </lineage>
</organism>